<reference evidence="1 2" key="2">
    <citation type="submission" date="2018-06" db="EMBL/GenBank/DDBJ databases">
        <title>Metagenomic assembly of (sub)arctic Cyanobacteria and their associated microbiome from non-axenic cultures.</title>
        <authorList>
            <person name="Baurain D."/>
        </authorList>
    </citation>
    <scope>NUCLEOTIDE SEQUENCE [LARGE SCALE GENOMIC DNA]</scope>
    <source>
        <strain evidence="1">ULC027bin1</strain>
    </source>
</reference>
<dbReference type="AlphaFoldDB" id="A0A2W4ZZE8"/>
<organism evidence="1 2">
    <name type="scientific">Phormidesmis priestleyi</name>
    <dbReference type="NCBI Taxonomy" id="268141"/>
    <lineage>
        <taxon>Bacteria</taxon>
        <taxon>Bacillati</taxon>
        <taxon>Cyanobacteriota</taxon>
        <taxon>Cyanophyceae</taxon>
        <taxon>Leptolyngbyales</taxon>
        <taxon>Leptolyngbyaceae</taxon>
        <taxon>Phormidesmis</taxon>
    </lineage>
</organism>
<accession>A0A2W4ZZE8</accession>
<proteinExistence type="predicted"/>
<name>A0A2W4ZZE8_9CYAN</name>
<protein>
    <submittedName>
        <fullName evidence="1">Uncharacterized protein</fullName>
    </submittedName>
</protein>
<sequence length="125" mass="13118">MTLSPAIGLAAQAQQLAATTPIAAPIEKTGQSGGTDSSTCGNVNLAAGQLVRVTEPFAALNFEVQSQGDYTLLITGPEGFKECVFAHNYDGGIIQSPGLLTQGEYRLYVGDRRGESHPYTLSISQ</sequence>
<dbReference type="EMBL" id="QBMP01000012">
    <property type="protein sequence ID" value="PZO60298.1"/>
    <property type="molecule type" value="Genomic_DNA"/>
</dbReference>
<dbReference type="Proteomes" id="UP000249794">
    <property type="component" value="Unassembled WGS sequence"/>
</dbReference>
<evidence type="ECO:0000313" key="2">
    <source>
        <dbReference type="Proteomes" id="UP000249794"/>
    </source>
</evidence>
<comment type="caution">
    <text evidence="1">The sequence shown here is derived from an EMBL/GenBank/DDBJ whole genome shotgun (WGS) entry which is preliminary data.</text>
</comment>
<reference evidence="2" key="1">
    <citation type="submission" date="2018-04" db="EMBL/GenBank/DDBJ databases">
        <authorList>
            <person name="Cornet L."/>
        </authorList>
    </citation>
    <scope>NUCLEOTIDE SEQUENCE [LARGE SCALE GENOMIC DNA]</scope>
</reference>
<gene>
    <name evidence="1" type="ORF">DCF15_02430</name>
</gene>
<evidence type="ECO:0000313" key="1">
    <source>
        <dbReference type="EMBL" id="PZO60298.1"/>
    </source>
</evidence>